<proteinExistence type="predicted"/>
<feature type="transmembrane region" description="Helical" evidence="1">
    <location>
        <begin position="106"/>
        <end position="124"/>
    </location>
</feature>
<sequence>MKKGKDIADELREIAPGMPVPGHPDYRVPEGYFDALPGMIMQRLGATAVQEELEELSPFLAGMPKRTPFEAPPGYFGQLRPDLAGMTDSETKVISMPRRTGNLKRWLIAASVAAVVAVGGWLLVSNNASPAGIDRQMAALSDQEIEEFLQNHVDDFDNEALFSTVSYETELPSVLENVSTNALEEYVDDNMINEAEFN</sequence>
<reference evidence="2" key="1">
    <citation type="submission" date="2022-10" db="EMBL/GenBank/DDBJ databases">
        <title>Chitinophaga sp. nov., isolated from soil.</title>
        <authorList>
            <person name="Jeon C.O."/>
        </authorList>
    </citation>
    <scope>NUCLEOTIDE SEQUENCE</scope>
    <source>
        <strain evidence="2">R8</strain>
    </source>
</reference>
<keyword evidence="1" id="KW-0472">Membrane</keyword>
<organism evidence="2 3">
    <name type="scientific">Chitinophaga horti</name>
    <dbReference type="NCBI Taxonomy" id="2920382"/>
    <lineage>
        <taxon>Bacteria</taxon>
        <taxon>Pseudomonadati</taxon>
        <taxon>Bacteroidota</taxon>
        <taxon>Chitinophagia</taxon>
        <taxon>Chitinophagales</taxon>
        <taxon>Chitinophagaceae</taxon>
        <taxon>Chitinophaga</taxon>
    </lineage>
</organism>
<evidence type="ECO:0000256" key="1">
    <source>
        <dbReference type="SAM" id="Phobius"/>
    </source>
</evidence>
<dbReference type="EMBL" id="CP107006">
    <property type="protein sequence ID" value="UYQ93240.1"/>
    <property type="molecule type" value="Genomic_DNA"/>
</dbReference>
<dbReference type="Proteomes" id="UP001162741">
    <property type="component" value="Chromosome"/>
</dbReference>
<accession>A0ABY6J0T0</accession>
<keyword evidence="1" id="KW-1133">Transmembrane helix</keyword>
<dbReference type="RefSeq" id="WP_244845628.1">
    <property type="nucleotide sequence ID" value="NZ_CP107006.1"/>
</dbReference>
<keyword evidence="3" id="KW-1185">Reference proteome</keyword>
<name>A0ABY6J0T0_9BACT</name>
<gene>
    <name evidence="2" type="ORF">MKQ68_24460</name>
</gene>
<protein>
    <submittedName>
        <fullName evidence="2">Uncharacterized protein</fullName>
    </submittedName>
</protein>
<evidence type="ECO:0000313" key="3">
    <source>
        <dbReference type="Proteomes" id="UP001162741"/>
    </source>
</evidence>
<keyword evidence="1" id="KW-0812">Transmembrane</keyword>
<evidence type="ECO:0000313" key="2">
    <source>
        <dbReference type="EMBL" id="UYQ93240.1"/>
    </source>
</evidence>